<feature type="region of interest" description="Disordered" evidence="1">
    <location>
        <begin position="45"/>
        <end position="74"/>
    </location>
</feature>
<reference evidence="2" key="1">
    <citation type="submission" date="2022-11" db="EMBL/GenBank/DDBJ databases">
        <title>Genome Resource of Sclerotinia nivalis Strain SnTB1, a Plant Pathogen Isolated from American Ginseng.</title>
        <authorList>
            <person name="Fan S."/>
        </authorList>
    </citation>
    <scope>NUCLEOTIDE SEQUENCE</scope>
    <source>
        <strain evidence="2">SnTB1</strain>
    </source>
</reference>
<evidence type="ECO:0000313" key="2">
    <source>
        <dbReference type="EMBL" id="KAJ8060426.1"/>
    </source>
</evidence>
<organism evidence="2 3">
    <name type="scientific">Sclerotinia nivalis</name>
    <dbReference type="NCBI Taxonomy" id="352851"/>
    <lineage>
        <taxon>Eukaryota</taxon>
        <taxon>Fungi</taxon>
        <taxon>Dikarya</taxon>
        <taxon>Ascomycota</taxon>
        <taxon>Pezizomycotina</taxon>
        <taxon>Leotiomycetes</taxon>
        <taxon>Helotiales</taxon>
        <taxon>Sclerotiniaceae</taxon>
        <taxon>Sclerotinia</taxon>
    </lineage>
</organism>
<gene>
    <name evidence="2" type="ORF">OCU04_010753</name>
</gene>
<name>A0A9X0ACQ0_9HELO</name>
<keyword evidence="3" id="KW-1185">Reference proteome</keyword>
<evidence type="ECO:0000313" key="3">
    <source>
        <dbReference type="Proteomes" id="UP001152300"/>
    </source>
</evidence>
<sequence length="74" mass="8021">MMAHNNEQADAAHQLQATSFKAAVKKSMGALAVVVAAQFLSLPSNIKPETRPEGADSLAKNLSHPNMEEKRHRV</sequence>
<proteinExistence type="predicted"/>
<dbReference type="AlphaFoldDB" id="A0A9X0ACQ0"/>
<accession>A0A9X0ACQ0</accession>
<protein>
    <submittedName>
        <fullName evidence="2">Uncharacterized protein</fullName>
    </submittedName>
</protein>
<dbReference type="EMBL" id="JAPEIS010000013">
    <property type="protein sequence ID" value="KAJ8060426.1"/>
    <property type="molecule type" value="Genomic_DNA"/>
</dbReference>
<dbReference type="Proteomes" id="UP001152300">
    <property type="component" value="Unassembled WGS sequence"/>
</dbReference>
<comment type="caution">
    <text evidence="2">The sequence shown here is derived from an EMBL/GenBank/DDBJ whole genome shotgun (WGS) entry which is preliminary data.</text>
</comment>
<evidence type="ECO:0000256" key="1">
    <source>
        <dbReference type="SAM" id="MobiDB-lite"/>
    </source>
</evidence>